<evidence type="ECO:0000313" key="3">
    <source>
        <dbReference type="Proteomes" id="UP000604046"/>
    </source>
</evidence>
<dbReference type="Pfam" id="PF05804">
    <property type="entry name" value="KAP"/>
    <property type="match status" value="1"/>
</dbReference>
<dbReference type="Gene3D" id="1.25.10.10">
    <property type="entry name" value="Leucine-rich Repeat Variant"/>
    <property type="match status" value="1"/>
</dbReference>
<organism evidence="2 3">
    <name type="scientific">Symbiodinium natans</name>
    <dbReference type="NCBI Taxonomy" id="878477"/>
    <lineage>
        <taxon>Eukaryota</taxon>
        <taxon>Sar</taxon>
        <taxon>Alveolata</taxon>
        <taxon>Dinophyceae</taxon>
        <taxon>Suessiales</taxon>
        <taxon>Symbiodiniaceae</taxon>
        <taxon>Symbiodinium</taxon>
    </lineage>
</organism>
<feature type="region of interest" description="Disordered" evidence="1">
    <location>
        <begin position="680"/>
        <end position="738"/>
    </location>
</feature>
<evidence type="ECO:0000256" key="1">
    <source>
        <dbReference type="SAM" id="MobiDB-lite"/>
    </source>
</evidence>
<dbReference type="GO" id="GO:0019894">
    <property type="term" value="F:kinesin binding"/>
    <property type="evidence" value="ECO:0007669"/>
    <property type="project" value="InterPro"/>
</dbReference>
<dbReference type="GO" id="GO:0044782">
    <property type="term" value="P:cilium organization"/>
    <property type="evidence" value="ECO:0007669"/>
    <property type="project" value="TreeGrafter"/>
</dbReference>
<dbReference type="Proteomes" id="UP000604046">
    <property type="component" value="Unassembled WGS sequence"/>
</dbReference>
<dbReference type="PANTHER" id="PTHR15605">
    <property type="entry name" value="KINESIN-ASSOCIATED PROTEINS"/>
    <property type="match status" value="1"/>
</dbReference>
<dbReference type="GO" id="GO:0016939">
    <property type="term" value="C:kinesin II complex"/>
    <property type="evidence" value="ECO:0007669"/>
    <property type="project" value="TreeGrafter"/>
</dbReference>
<accession>A0A812LW38</accession>
<feature type="compositionally biased region" description="Basic and acidic residues" evidence="1">
    <location>
        <begin position="685"/>
        <end position="706"/>
    </location>
</feature>
<proteinExistence type="predicted"/>
<gene>
    <name evidence="2" type="primary">KAP115</name>
    <name evidence="2" type="ORF">SNAT2548_LOCUS12676</name>
</gene>
<name>A0A812LW38_9DINO</name>
<dbReference type="GO" id="GO:0005930">
    <property type="term" value="C:axoneme"/>
    <property type="evidence" value="ECO:0007669"/>
    <property type="project" value="TreeGrafter"/>
</dbReference>
<dbReference type="SMART" id="SM00185">
    <property type="entry name" value="ARM"/>
    <property type="match status" value="5"/>
</dbReference>
<dbReference type="SUPFAM" id="SSF48371">
    <property type="entry name" value="ARM repeat"/>
    <property type="match status" value="1"/>
</dbReference>
<comment type="caution">
    <text evidence="2">The sequence shown here is derived from an EMBL/GenBank/DDBJ whole genome shotgun (WGS) entry which is preliminary data.</text>
</comment>
<sequence length="738" mass="81852">MPINVEKMPDKREVPIGEAMRGLREEDLPALAQEIVEKCRYIPESKTSQVAKVLKKLYGLQASDAPFGKDFGAGATQSSTNRTSGGDSVLPAQLEDLLPSASVRNLDEYVEELYEEKMDMKIRGAQRLLRLCTEVRILDQLADHPTLLGVLSRELRENAKRSYELAVAITGIFLILANFSCFHLALKRHQCGEVTMRILEYESKRRNVLKNELVQTQEQLASSQLGDERTRLQHALGKCRARLERQDHLLQICLLVLRAVSEDTAQELKFVKQKLCQMLVPMLGRQHEDLLLSTLSMLHKLTIFEQNKDQLLKDEVFQRLAELLGHPASEVAFLAMRACYNLSFDPKGRAFLASQSNVVARLMAAATAPSARFKVVSLKLLYHLTLDPAARSALTSRHPTIASMALQLAQSKEQEKEALALLLNLAADQAAACLLLAEEAFVTVALRGIKGNQVILKVLRHIASHQASRSILLDVMGGGPDAPGSSHAWLLELVRLAQSTAADRHDVLVEAVGILAALDCNSPEVPWPELCEAGLLELLPRLLMVGFSEDDVVLEAVMLLSVLALDPPAAALLVNSKVIQLLPDVMAAKTKDVDLMVQLSFLLRCLIIADATRDAVLQTDAPARVLELLRSPEPAVQDAASELLEVVVAAETQAGQQSRWTRHIQEYRYKVHNSEWLDAEIDGQNARDGRDGRRQEHRSPSRDPSKRSPLAAPGQGWGESSDMEDRREEKRGRKKRAK</sequence>
<dbReference type="SMART" id="SM01297">
    <property type="entry name" value="KAP"/>
    <property type="match status" value="1"/>
</dbReference>
<keyword evidence="3" id="KW-1185">Reference proteome</keyword>
<dbReference type="InterPro" id="IPR008658">
    <property type="entry name" value="KAP3"/>
</dbReference>
<dbReference type="InterPro" id="IPR000225">
    <property type="entry name" value="Armadillo"/>
</dbReference>
<dbReference type="GO" id="GO:0035869">
    <property type="term" value="C:ciliary transition zone"/>
    <property type="evidence" value="ECO:0007669"/>
    <property type="project" value="TreeGrafter"/>
</dbReference>
<dbReference type="PANTHER" id="PTHR15605:SF2">
    <property type="entry name" value="KINESIN-ASSOCIATED PROTEIN 3"/>
    <property type="match status" value="1"/>
</dbReference>
<dbReference type="GO" id="GO:0007018">
    <property type="term" value="P:microtubule-based movement"/>
    <property type="evidence" value="ECO:0007669"/>
    <property type="project" value="TreeGrafter"/>
</dbReference>
<reference evidence="2" key="1">
    <citation type="submission" date="2021-02" db="EMBL/GenBank/DDBJ databases">
        <authorList>
            <person name="Dougan E. K."/>
            <person name="Rhodes N."/>
            <person name="Thang M."/>
            <person name="Chan C."/>
        </authorList>
    </citation>
    <scope>NUCLEOTIDE SEQUENCE</scope>
</reference>
<dbReference type="OrthoDB" id="10265679at2759"/>
<dbReference type="AlphaFoldDB" id="A0A812LW38"/>
<evidence type="ECO:0000313" key="2">
    <source>
        <dbReference type="EMBL" id="CAE7252969.1"/>
    </source>
</evidence>
<dbReference type="InterPro" id="IPR011989">
    <property type="entry name" value="ARM-like"/>
</dbReference>
<dbReference type="InterPro" id="IPR016024">
    <property type="entry name" value="ARM-type_fold"/>
</dbReference>
<protein>
    <submittedName>
        <fullName evidence="2">KAP115 protein</fullName>
    </submittedName>
</protein>
<dbReference type="EMBL" id="CAJNDS010001236">
    <property type="protein sequence ID" value="CAE7252969.1"/>
    <property type="molecule type" value="Genomic_DNA"/>
</dbReference>